<dbReference type="InterPro" id="IPR014824">
    <property type="entry name" value="Nfu/NifU_N"/>
</dbReference>
<organism evidence="3 4">
    <name type="scientific">Sphagnum jensenii</name>
    <dbReference type="NCBI Taxonomy" id="128206"/>
    <lineage>
        <taxon>Eukaryota</taxon>
        <taxon>Viridiplantae</taxon>
        <taxon>Streptophyta</taxon>
        <taxon>Embryophyta</taxon>
        <taxon>Bryophyta</taxon>
        <taxon>Sphagnophytina</taxon>
        <taxon>Sphagnopsida</taxon>
        <taxon>Sphagnales</taxon>
        <taxon>Sphagnaceae</taxon>
        <taxon>Sphagnum</taxon>
    </lineage>
</organism>
<accession>A0ABP1A9X3</accession>
<dbReference type="Gene3D" id="3.30.1370.70">
    <property type="entry name" value="Scaffold protein Nfu/NifU, N-terminal domain"/>
    <property type="match status" value="1"/>
</dbReference>
<dbReference type="PANTHER" id="PTHR11178">
    <property type="entry name" value="IRON-SULFUR CLUSTER SCAFFOLD PROTEIN NFU-RELATED"/>
    <property type="match status" value="1"/>
</dbReference>
<comment type="similarity">
    <text evidence="1">Belongs to the NifU family.</text>
</comment>
<proteinExistence type="inferred from homology"/>
<keyword evidence="4" id="KW-1185">Reference proteome</keyword>
<dbReference type="EMBL" id="OZ023711">
    <property type="protein sequence ID" value="CAK9859262.1"/>
    <property type="molecule type" value="Genomic_DNA"/>
</dbReference>
<evidence type="ECO:0000313" key="4">
    <source>
        <dbReference type="Proteomes" id="UP001497522"/>
    </source>
</evidence>
<dbReference type="SMART" id="SM00932">
    <property type="entry name" value="Nfu_N"/>
    <property type="match status" value="1"/>
</dbReference>
<name>A0ABP1A9X3_9BRYO</name>
<dbReference type="InterPro" id="IPR001075">
    <property type="entry name" value="NIF_FeS_clus_asmbl_NifU_C"/>
</dbReference>
<dbReference type="SUPFAM" id="SSF110836">
    <property type="entry name" value="Hypothetical protein SAV1430"/>
    <property type="match status" value="1"/>
</dbReference>
<dbReference type="SUPFAM" id="SSF117916">
    <property type="entry name" value="Fe-S cluster assembly (FSCA) domain-like"/>
    <property type="match status" value="1"/>
</dbReference>
<dbReference type="PANTHER" id="PTHR11178:SF1">
    <property type="entry name" value="NFU1 IRON-SULFUR CLUSTER SCAFFOLD HOMOLOG, MITOCHONDRIAL"/>
    <property type="match status" value="1"/>
</dbReference>
<evidence type="ECO:0000259" key="2">
    <source>
        <dbReference type="SMART" id="SM00932"/>
    </source>
</evidence>
<dbReference type="Pfam" id="PF01106">
    <property type="entry name" value="NifU"/>
    <property type="match status" value="1"/>
</dbReference>
<dbReference type="Proteomes" id="UP001497522">
    <property type="component" value="Chromosome 10"/>
</dbReference>
<evidence type="ECO:0000313" key="3">
    <source>
        <dbReference type="EMBL" id="CAK9859262.1"/>
    </source>
</evidence>
<dbReference type="InterPro" id="IPR034904">
    <property type="entry name" value="FSCA_dom_sf"/>
</dbReference>
<dbReference type="Pfam" id="PF08712">
    <property type="entry name" value="Nfu_N"/>
    <property type="match status" value="1"/>
</dbReference>
<feature type="domain" description="Scaffold protein Nfu/NifU N-terminal" evidence="2">
    <location>
        <begin position="95"/>
        <end position="181"/>
    </location>
</feature>
<sequence>MAATTRVVRALSRSMGIKSSPAASLGLGTQKPSGRWLASSATGVEEQEAFRYGQMPGWVSVSKELAAASSSSSSSSFNTSILLSSSIGQRRSMFIQTQSTPNPDSLMFQPGRPVMEVGSSDFPNARVAMQSPLAKALFSIDGVTRVFFGADFVTITKEDEMSWAVLKPQVFATIMEFYSTKQPLFYEAQAQASDTARHEDDDETVAMIKELLETRIRPAVQDDGGDIEYRSYDAESGIVSLKMQGACSGCPSSAVTLKSGIENMLMHYVPEVKGVVEVHDSDSDEEESASPAG</sequence>
<evidence type="ECO:0000256" key="1">
    <source>
        <dbReference type="ARBA" id="ARBA00006420"/>
    </source>
</evidence>
<dbReference type="InterPro" id="IPR036498">
    <property type="entry name" value="Nfu/NifU_N_sf"/>
</dbReference>
<dbReference type="Gene3D" id="3.30.300.130">
    <property type="entry name" value="Fe-S cluster assembly (FSCA)"/>
    <property type="match status" value="1"/>
</dbReference>
<reference evidence="3" key="1">
    <citation type="submission" date="2024-03" db="EMBL/GenBank/DDBJ databases">
        <authorList>
            <consortium name="ELIXIR-Norway"/>
            <consortium name="Elixir Norway"/>
        </authorList>
    </citation>
    <scope>NUCLEOTIDE SEQUENCE</scope>
</reference>
<protein>
    <recommendedName>
        <fullName evidence="2">Scaffold protein Nfu/NifU N-terminal domain-containing protein</fullName>
    </recommendedName>
</protein>
<gene>
    <name evidence="3" type="ORF">CSSPJE1EN2_LOCUS2257</name>
</gene>